<comment type="caution">
    <text evidence="3">The sequence shown here is derived from an EMBL/GenBank/DDBJ whole genome shotgun (WGS) entry which is preliminary data.</text>
</comment>
<feature type="transmembrane region" description="Helical" evidence="2">
    <location>
        <begin position="12"/>
        <end position="32"/>
    </location>
</feature>
<organism evidence="3 4">
    <name type="scientific">Streptomyces osmaniensis</name>
    <dbReference type="NCBI Taxonomy" id="593134"/>
    <lineage>
        <taxon>Bacteria</taxon>
        <taxon>Bacillati</taxon>
        <taxon>Actinomycetota</taxon>
        <taxon>Actinomycetes</taxon>
        <taxon>Kitasatosporales</taxon>
        <taxon>Streptomycetaceae</taxon>
        <taxon>Streptomyces</taxon>
    </lineage>
</organism>
<keyword evidence="2" id="KW-0472">Membrane</keyword>
<accession>A0ABP6YBE4</accession>
<name>A0ABP6YBE4_9ACTN</name>
<dbReference type="EMBL" id="BAABCE010000017">
    <property type="protein sequence ID" value="GAA3579798.1"/>
    <property type="molecule type" value="Genomic_DNA"/>
</dbReference>
<evidence type="ECO:0000313" key="4">
    <source>
        <dbReference type="Proteomes" id="UP001500707"/>
    </source>
</evidence>
<keyword evidence="4" id="KW-1185">Reference proteome</keyword>
<evidence type="ECO:0000256" key="2">
    <source>
        <dbReference type="SAM" id="Phobius"/>
    </source>
</evidence>
<evidence type="ECO:0000256" key="1">
    <source>
        <dbReference type="SAM" id="MobiDB-lite"/>
    </source>
</evidence>
<evidence type="ECO:0000313" key="3">
    <source>
        <dbReference type="EMBL" id="GAA3579798.1"/>
    </source>
</evidence>
<dbReference type="Proteomes" id="UP001500707">
    <property type="component" value="Unassembled WGS sequence"/>
</dbReference>
<feature type="region of interest" description="Disordered" evidence="1">
    <location>
        <begin position="44"/>
        <end position="63"/>
    </location>
</feature>
<gene>
    <name evidence="3" type="ORF">GCM10022295_71500</name>
</gene>
<reference evidence="4" key="1">
    <citation type="journal article" date="2019" name="Int. J. Syst. Evol. Microbiol.">
        <title>The Global Catalogue of Microorganisms (GCM) 10K type strain sequencing project: providing services to taxonomists for standard genome sequencing and annotation.</title>
        <authorList>
            <consortium name="The Broad Institute Genomics Platform"/>
            <consortium name="The Broad Institute Genome Sequencing Center for Infectious Disease"/>
            <person name="Wu L."/>
            <person name="Ma J."/>
        </authorList>
    </citation>
    <scope>NUCLEOTIDE SEQUENCE [LARGE SCALE GENOMIC DNA]</scope>
    <source>
        <strain evidence="4">JCM 17656</strain>
    </source>
</reference>
<keyword evidence="2" id="KW-0812">Transmembrane</keyword>
<sequence length="63" mass="6717">MPPLTNDPGKDQAMALLTVLLPLLMLGVMLALGRYEDLLLPQEQDPLEPAAPPTATMTHHASG</sequence>
<protein>
    <submittedName>
        <fullName evidence="3">Uncharacterized protein</fullName>
    </submittedName>
</protein>
<proteinExistence type="predicted"/>
<keyword evidence="2" id="KW-1133">Transmembrane helix</keyword>